<keyword evidence="3" id="KW-1185">Reference proteome</keyword>
<proteinExistence type="predicted"/>
<dbReference type="Gene3D" id="1.25.40.20">
    <property type="entry name" value="Ankyrin repeat-containing domain"/>
    <property type="match status" value="1"/>
</dbReference>
<dbReference type="InterPro" id="IPR036770">
    <property type="entry name" value="Ankyrin_rpt-contain_sf"/>
</dbReference>
<name>A0A816GAG4_ADIRI</name>
<dbReference type="EMBL" id="CAJNOR010013136">
    <property type="protein sequence ID" value="CAF1671648.1"/>
    <property type="molecule type" value="Genomic_DNA"/>
</dbReference>
<evidence type="ECO:0000313" key="3">
    <source>
        <dbReference type="Proteomes" id="UP000663828"/>
    </source>
</evidence>
<accession>A0A816GAG4</accession>
<gene>
    <name evidence="2" type="ORF">XAT740_LOCUS58796</name>
</gene>
<comment type="caution">
    <text evidence="2">The sequence shown here is derived from an EMBL/GenBank/DDBJ whole genome shotgun (WGS) entry which is preliminary data.</text>
</comment>
<organism evidence="2 3">
    <name type="scientific">Adineta ricciae</name>
    <name type="common">Rotifer</name>
    <dbReference type="NCBI Taxonomy" id="249248"/>
    <lineage>
        <taxon>Eukaryota</taxon>
        <taxon>Metazoa</taxon>
        <taxon>Spiralia</taxon>
        <taxon>Gnathifera</taxon>
        <taxon>Rotifera</taxon>
        <taxon>Eurotatoria</taxon>
        <taxon>Bdelloidea</taxon>
        <taxon>Adinetida</taxon>
        <taxon>Adinetidae</taxon>
        <taxon>Adineta</taxon>
    </lineage>
</organism>
<feature type="region of interest" description="Disordered" evidence="1">
    <location>
        <begin position="1"/>
        <end position="54"/>
    </location>
</feature>
<feature type="non-terminal residue" evidence="2">
    <location>
        <position position="1"/>
    </location>
</feature>
<evidence type="ECO:0000256" key="1">
    <source>
        <dbReference type="SAM" id="MobiDB-lite"/>
    </source>
</evidence>
<feature type="compositionally biased region" description="Basic and acidic residues" evidence="1">
    <location>
        <begin position="8"/>
        <end position="38"/>
    </location>
</feature>
<feature type="compositionally biased region" description="Polar residues" evidence="1">
    <location>
        <begin position="40"/>
        <end position="52"/>
    </location>
</feature>
<dbReference type="Proteomes" id="UP000663828">
    <property type="component" value="Unassembled WGS sequence"/>
</dbReference>
<evidence type="ECO:0000313" key="2">
    <source>
        <dbReference type="EMBL" id="CAF1671648.1"/>
    </source>
</evidence>
<sequence>MSSTKASTHVEHRSTRTTKSESHREKDSHRDNREEKSSTHTHSAISNGSSTDRAFKDKHHPLLIAIWNTDRTQANVDEKLKGLRDLIKKGTSIAKCSKQLSSLSHTAFFFEDPSISCEILHEQTGTPIAQVSPLIIACFEGDVDIIRFFIEV</sequence>
<reference evidence="2" key="1">
    <citation type="submission" date="2021-02" db="EMBL/GenBank/DDBJ databases">
        <authorList>
            <person name="Nowell W R."/>
        </authorList>
    </citation>
    <scope>NUCLEOTIDE SEQUENCE</scope>
</reference>
<dbReference type="AlphaFoldDB" id="A0A816GAG4"/>
<protein>
    <submittedName>
        <fullName evidence="2">Uncharacterized protein</fullName>
    </submittedName>
</protein>